<evidence type="ECO:0000313" key="5">
    <source>
        <dbReference type="Proteomes" id="UP000620382"/>
    </source>
</evidence>
<organism evidence="3 4">
    <name type="scientific">Pseudomonas haemolytica</name>
    <dbReference type="NCBI Taxonomy" id="2600065"/>
    <lineage>
        <taxon>Bacteria</taxon>
        <taxon>Pseudomonadati</taxon>
        <taxon>Pseudomonadota</taxon>
        <taxon>Gammaproteobacteria</taxon>
        <taxon>Pseudomonadales</taxon>
        <taxon>Pseudomonadaceae</taxon>
        <taxon>Pseudomonas</taxon>
    </lineage>
</organism>
<proteinExistence type="predicted"/>
<evidence type="ECO:0000259" key="1">
    <source>
        <dbReference type="Pfam" id="PF00534"/>
    </source>
</evidence>
<dbReference type="EMBL" id="VOIW01000001">
    <property type="protein sequence ID" value="MRJ36345.1"/>
    <property type="molecule type" value="Genomic_DNA"/>
</dbReference>
<dbReference type="AlphaFoldDB" id="A0A5P1D7C2"/>
<evidence type="ECO:0000313" key="4">
    <source>
        <dbReference type="Proteomes" id="UP000408764"/>
    </source>
</evidence>
<comment type="caution">
    <text evidence="3">The sequence shown here is derived from an EMBL/GenBank/DDBJ whole genome shotgun (WGS) entry which is preliminary data.</text>
</comment>
<keyword evidence="3" id="KW-0808">Transferase</keyword>
<accession>A0A5P1D7C2</accession>
<dbReference type="SUPFAM" id="SSF53756">
    <property type="entry name" value="UDP-Glycosyltransferase/glycogen phosphorylase"/>
    <property type="match status" value="1"/>
</dbReference>
<gene>
    <name evidence="3" type="ORF">FRT59_05035</name>
    <name evidence="2" type="ORF">JJD71_21095</name>
</gene>
<evidence type="ECO:0000313" key="2">
    <source>
        <dbReference type="EMBL" id="MBK3461568.1"/>
    </source>
</evidence>
<dbReference type="Proteomes" id="UP000620382">
    <property type="component" value="Unassembled WGS sequence"/>
</dbReference>
<sequence length="420" mass="47322">MKKVLFVQSSLGLGGIETFFVRLVKELSAKGVRPQFVFLYKKLINPKLLIEIQKYSDVYYWQDLVGLSVDALGEKAKLMLPLSSKKVEALFSDCEAIHVSNALTYLCAQRLASCLPQELKCVFGIYHANELAWGGKKLPAYEGYFREKLFGTPPMLLFFNQASVDKTAKANNFAAYPSMLFPLGVDMPSVCREPIQTSDDKLRLVSVGRLVEFKTYNLYMLDVARELKDNGINFTYSIFGSGPLSDVMAARITELGLQEHVILEGDLEYSRLDEELSTHHLFIGTGTALLHAAANGLACITAIENEQDSTSYGYFSELPGYDYHEQGMAFEKYKFYDLIAQYSVLDLAGREALSQRHLVRSKAFDMNACADNFVEAFEMAPFIKKSSFIFYSFMLRFVACELIATVTSGEKYSKKYEHVL</sequence>
<reference evidence="3 4" key="1">
    <citation type="submission" date="2019-08" db="EMBL/GenBank/DDBJ databases">
        <title>Pseudomonas haemolytica sp. nov. isolated from raw milk and skim milk concentrate.</title>
        <authorList>
            <person name="Hofmann K."/>
            <person name="Huptas C."/>
            <person name="Doll E."/>
            <person name="Scherer S."/>
            <person name="Wenning M."/>
        </authorList>
    </citation>
    <scope>NUCLEOTIDE SEQUENCE [LARGE SCALE GENOMIC DNA]</scope>
    <source>
        <strain evidence="3 4">DSM 108987</strain>
    </source>
</reference>
<evidence type="ECO:0000313" key="3">
    <source>
        <dbReference type="EMBL" id="MRJ36345.1"/>
    </source>
</evidence>
<name>A0A5P1D7C2_9PSED</name>
<dbReference type="Proteomes" id="UP000408764">
    <property type="component" value="Unassembled WGS sequence"/>
</dbReference>
<dbReference type="GO" id="GO:0016757">
    <property type="term" value="F:glycosyltransferase activity"/>
    <property type="evidence" value="ECO:0007669"/>
    <property type="project" value="InterPro"/>
</dbReference>
<keyword evidence="5" id="KW-1185">Reference proteome</keyword>
<reference evidence="2 5" key="2">
    <citation type="submission" date="2021-01" db="EMBL/GenBank/DDBJ databases">
        <title>Antibiotic resistance and phylogeny of Pseudomonas spp. isolated over three decades from chicken meat in the Norwegian food chain.</title>
        <authorList>
            <person name="Moen B."/>
        </authorList>
    </citation>
    <scope>NUCLEOTIDE SEQUENCE [LARGE SCALE GENOMIC DNA]</scope>
    <source>
        <strain evidence="2 5">MF6766</strain>
    </source>
</reference>
<dbReference type="OrthoDB" id="9772485at2"/>
<dbReference type="Gene3D" id="3.40.50.2000">
    <property type="entry name" value="Glycogen Phosphorylase B"/>
    <property type="match status" value="2"/>
</dbReference>
<protein>
    <submittedName>
        <fullName evidence="3">Glycosyltransferase family 4 protein</fullName>
    </submittedName>
</protein>
<dbReference type="CDD" id="cd03801">
    <property type="entry name" value="GT4_PimA-like"/>
    <property type="match status" value="1"/>
</dbReference>
<dbReference type="EMBL" id="JAENSR010000006">
    <property type="protein sequence ID" value="MBK3461568.1"/>
    <property type="molecule type" value="Genomic_DNA"/>
</dbReference>
<dbReference type="RefSeq" id="WP_153870556.1">
    <property type="nucleotide sequence ID" value="NZ_JAEKCT010000007.1"/>
</dbReference>
<feature type="domain" description="Glycosyl transferase family 1" evidence="1">
    <location>
        <begin position="196"/>
        <end position="301"/>
    </location>
</feature>
<dbReference type="Pfam" id="PF00534">
    <property type="entry name" value="Glycos_transf_1"/>
    <property type="match status" value="1"/>
</dbReference>
<dbReference type="InterPro" id="IPR001296">
    <property type="entry name" value="Glyco_trans_1"/>
</dbReference>